<dbReference type="Pfam" id="PF21983">
    <property type="entry name" value="NikA-like"/>
    <property type="match status" value="1"/>
</dbReference>
<reference evidence="1 2" key="1">
    <citation type="submission" date="2024-03" db="EMBL/GenBank/DDBJ databases">
        <title>Human intestinal bacterial collection.</title>
        <authorList>
            <person name="Pauvert C."/>
            <person name="Hitch T.C.A."/>
            <person name="Clavel T."/>
        </authorList>
    </citation>
    <scope>NUCLEOTIDE SEQUENCE [LARGE SCALE GENOMIC DNA]</scope>
    <source>
        <strain evidence="1 2">CLA-AP-H29</strain>
    </source>
</reference>
<accession>A0ABV1E4T9</accession>
<evidence type="ECO:0000313" key="1">
    <source>
        <dbReference type="EMBL" id="MEQ2442323.1"/>
    </source>
</evidence>
<dbReference type="Proteomes" id="UP001464378">
    <property type="component" value="Unassembled WGS sequence"/>
</dbReference>
<sequence>MRTRPRCIGLWLNDAEHEHLMRQCAATGLNANAHIRKLIMGENLRPRPPDAYAALLRELSAIGNNINQLAHQANARGEATRAEIHAASELVQQAWWLVREAV</sequence>
<proteinExistence type="predicted"/>
<dbReference type="RefSeq" id="WP_349230885.1">
    <property type="nucleotide sequence ID" value="NZ_JBBMFK010000003.1"/>
</dbReference>
<protein>
    <submittedName>
        <fullName evidence="1">Plasmid mobilization relaxosome protein MobC</fullName>
    </submittedName>
</protein>
<keyword evidence="2" id="KW-1185">Reference proteome</keyword>
<dbReference type="InterPro" id="IPR053842">
    <property type="entry name" value="NikA-like"/>
</dbReference>
<organism evidence="1 2">
    <name type="scientific">Pseudoflavonifractor intestinihominis</name>
    <dbReference type="NCBI Taxonomy" id="3133171"/>
    <lineage>
        <taxon>Bacteria</taxon>
        <taxon>Bacillati</taxon>
        <taxon>Bacillota</taxon>
        <taxon>Clostridia</taxon>
        <taxon>Eubacteriales</taxon>
        <taxon>Oscillospiraceae</taxon>
        <taxon>Pseudoflavonifractor</taxon>
    </lineage>
</organism>
<dbReference type="EMBL" id="JBBMFK010000003">
    <property type="protein sequence ID" value="MEQ2442323.1"/>
    <property type="molecule type" value="Genomic_DNA"/>
</dbReference>
<comment type="caution">
    <text evidence="1">The sequence shown here is derived from an EMBL/GenBank/DDBJ whole genome shotgun (WGS) entry which is preliminary data.</text>
</comment>
<gene>
    <name evidence="1" type="primary">mobC</name>
    <name evidence="1" type="ORF">WMO64_02440</name>
</gene>
<name>A0ABV1E4T9_9FIRM</name>
<evidence type="ECO:0000313" key="2">
    <source>
        <dbReference type="Proteomes" id="UP001464378"/>
    </source>
</evidence>